<proteinExistence type="predicted"/>
<reference evidence="2 3" key="1">
    <citation type="submission" date="2019-03" db="EMBL/GenBank/DDBJ databases">
        <title>First draft genome of Liparis tanakae, snailfish: a comprehensive survey of snailfish specific genes.</title>
        <authorList>
            <person name="Kim W."/>
            <person name="Song I."/>
            <person name="Jeong J.-H."/>
            <person name="Kim D."/>
            <person name="Kim S."/>
            <person name="Ryu S."/>
            <person name="Song J.Y."/>
            <person name="Lee S.K."/>
        </authorList>
    </citation>
    <scope>NUCLEOTIDE SEQUENCE [LARGE SCALE GENOMIC DNA]</scope>
    <source>
        <tissue evidence="2">Muscle</tissue>
    </source>
</reference>
<accession>A0A4Z2F0H9</accession>
<feature type="compositionally biased region" description="Basic and acidic residues" evidence="1">
    <location>
        <begin position="42"/>
        <end position="54"/>
    </location>
</feature>
<dbReference type="EMBL" id="SRLO01001908">
    <property type="protein sequence ID" value="TNN34707.1"/>
    <property type="molecule type" value="Genomic_DNA"/>
</dbReference>
<evidence type="ECO:0000313" key="3">
    <source>
        <dbReference type="Proteomes" id="UP000314294"/>
    </source>
</evidence>
<keyword evidence="3" id="KW-1185">Reference proteome</keyword>
<feature type="compositionally biased region" description="Basic and acidic residues" evidence="1">
    <location>
        <begin position="7"/>
        <end position="20"/>
    </location>
</feature>
<sequence length="85" mass="9466">MIYPRGSRGESGDMIHRSTDGRGATVWPVGKNNNPFHFGGKKWTEPLVRRDSAQRLRQRQPGPLRCSGAPMAGTQRHTPVGRMDP</sequence>
<evidence type="ECO:0000256" key="1">
    <source>
        <dbReference type="SAM" id="MobiDB-lite"/>
    </source>
</evidence>
<gene>
    <name evidence="2" type="ORF">EYF80_055128</name>
</gene>
<organism evidence="2 3">
    <name type="scientific">Liparis tanakae</name>
    <name type="common">Tanaka's snailfish</name>
    <dbReference type="NCBI Taxonomy" id="230148"/>
    <lineage>
        <taxon>Eukaryota</taxon>
        <taxon>Metazoa</taxon>
        <taxon>Chordata</taxon>
        <taxon>Craniata</taxon>
        <taxon>Vertebrata</taxon>
        <taxon>Euteleostomi</taxon>
        <taxon>Actinopterygii</taxon>
        <taxon>Neopterygii</taxon>
        <taxon>Teleostei</taxon>
        <taxon>Neoteleostei</taxon>
        <taxon>Acanthomorphata</taxon>
        <taxon>Eupercaria</taxon>
        <taxon>Perciformes</taxon>
        <taxon>Cottioidei</taxon>
        <taxon>Cottales</taxon>
        <taxon>Liparidae</taxon>
        <taxon>Liparis</taxon>
    </lineage>
</organism>
<evidence type="ECO:0000313" key="2">
    <source>
        <dbReference type="EMBL" id="TNN34707.1"/>
    </source>
</evidence>
<comment type="caution">
    <text evidence="2">The sequence shown here is derived from an EMBL/GenBank/DDBJ whole genome shotgun (WGS) entry which is preliminary data.</text>
</comment>
<dbReference type="AlphaFoldDB" id="A0A4Z2F0H9"/>
<protein>
    <submittedName>
        <fullName evidence="2">Uncharacterized protein</fullName>
    </submittedName>
</protein>
<feature type="region of interest" description="Disordered" evidence="1">
    <location>
        <begin position="1"/>
        <end position="85"/>
    </location>
</feature>
<dbReference type="Proteomes" id="UP000314294">
    <property type="component" value="Unassembled WGS sequence"/>
</dbReference>
<name>A0A4Z2F0H9_9TELE</name>